<feature type="region of interest" description="Disordered" evidence="1">
    <location>
        <begin position="200"/>
        <end position="260"/>
    </location>
</feature>
<dbReference type="AlphaFoldDB" id="A0A9W8RXN6"/>
<feature type="compositionally biased region" description="Low complexity" evidence="1">
    <location>
        <begin position="226"/>
        <end position="235"/>
    </location>
</feature>
<dbReference type="EMBL" id="JAOQAZ010000016">
    <property type="protein sequence ID" value="KAJ4258204.1"/>
    <property type="molecule type" value="Genomic_DNA"/>
</dbReference>
<proteinExistence type="predicted"/>
<keyword evidence="3" id="KW-1185">Reference proteome</keyword>
<reference evidence="2" key="1">
    <citation type="submission" date="2022-09" db="EMBL/GenBank/DDBJ databases">
        <title>Fusarium specimens isolated from Avocado Roots.</title>
        <authorList>
            <person name="Stajich J."/>
            <person name="Roper C."/>
            <person name="Heimlech-Rivalta G."/>
        </authorList>
    </citation>
    <scope>NUCLEOTIDE SEQUENCE</scope>
    <source>
        <strain evidence="2">CF00136</strain>
    </source>
</reference>
<feature type="region of interest" description="Disordered" evidence="1">
    <location>
        <begin position="38"/>
        <end position="69"/>
    </location>
</feature>
<gene>
    <name evidence="2" type="ORF">NW762_008350</name>
</gene>
<evidence type="ECO:0000313" key="2">
    <source>
        <dbReference type="EMBL" id="KAJ4258204.1"/>
    </source>
</evidence>
<organism evidence="2 3">
    <name type="scientific">Fusarium torreyae</name>
    <dbReference type="NCBI Taxonomy" id="1237075"/>
    <lineage>
        <taxon>Eukaryota</taxon>
        <taxon>Fungi</taxon>
        <taxon>Dikarya</taxon>
        <taxon>Ascomycota</taxon>
        <taxon>Pezizomycotina</taxon>
        <taxon>Sordariomycetes</taxon>
        <taxon>Hypocreomycetidae</taxon>
        <taxon>Hypocreales</taxon>
        <taxon>Nectriaceae</taxon>
        <taxon>Fusarium</taxon>
    </lineage>
</organism>
<dbReference type="Proteomes" id="UP001152049">
    <property type="component" value="Unassembled WGS sequence"/>
</dbReference>
<name>A0A9W8RXN6_9HYPO</name>
<evidence type="ECO:0000256" key="1">
    <source>
        <dbReference type="SAM" id="MobiDB-lite"/>
    </source>
</evidence>
<sequence>MSSASARGSGSGSNTEIFAPADVAQLLSLGLAGPLNQARGTRRVHKRRLNRSSDEENGHIPLNAHPQSQPEAFATIPADLISNATIEYVGFAPDKATQIWNSWNNWPTTGPQREIDHVDNDLQVTFLDFLKGHVSYSADTFEDNDPAWIRYMQNWGIPTELQHSIMDGHFKSLRLDGSCAYWVRDTIKMRYAGFEDIQRASRERQQALQRASSRPGPSPGRGSGSGPSASSASASQSIPGIQRDSLPGSSLDSCSSRCSL</sequence>
<comment type="caution">
    <text evidence="2">The sequence shown here is derived from an EMBL/GenBank/DDBJ whole genome shotgun (WGS) entry which is preliminary data.</text>
</comment>
<feature type="compositionally biased region" description="Low complexity" evidence="1">
    <location>
        <begin position="244"/>
        <end position="260"/>
    </location>
</feature>
<protein>
    <submittedName>
        <fullName evidence="2">Uncharacterized protein</fullName>
    </submittedName>
</protein>
<evidence type="ECO:0000313" key="3">
    <source>
        <dbReference type="Proteomes" id="UP001152049"/>
    </source>
</evidence>
<feature type="compositionally biased region" description="Basic residues" evidence="1">
    <location>
        <begin position="40"/>
        <end position="50"/>
    </location>
</feature>
<dbReference type="OrthoDB" id="5429780at2759"/>
<accession>A0A9W8RXN6</accession>